<proteinExistence type="predicted"/>
<accession>A0A5J9TTH7</accession>
<protein>
    <submittedName>
        <fullName evidence="1">Uncharacterized protein</fullName>
    </submittedName>
</protein>
<dbReference type="OrthoDB" id="695342at2759"/>
<feature type="non-terminal residue" evidence="1">
    <location>
        <position position="1"/>
    </location>
</feature>
<name>A0A5J9TTH7_9POAL</name>
<dbReference type="Proteomes" id="UP000324897">
    <property type="component" value="Unassembled WGS sequence"/>
</dbReference>
<sequence>MASMPSSSSFNNSWRHTASPALRCAACGCTGKEECRLCARWSDGDCRTCALLPREARGWRCVAQTR</sequence>
<comment type="caution">
    <text evidence="1">The sequence shown here is derived from an EMBL/GenBank/DDBJ whole genome shotgun (WGS) entry which is preliminary data.</text>
</comment>
<evidence type="ECO:0000313" key="2">
    <source>
        <dbReference type="Proteomes" id="UP000324897"/>
    </source>
</evidence>
<reference evidence="1 2" key="1">
    <citation type="journal article" date="2019" name="Sci. Rep.">
        <title>A high-quality genome of Eragrostis curvula grass provides insights into Poaceae evolution and supports new strategies to enhance forage quality.</title>
        <authorList>
            <person name="Carballo J."/>
            <person name="Santos B.A.C.M."/>
            <person name="Zappacosta D."/>
            <person name="Garbus I."/>
            <person name="Selva J.P."/>
            <person name="Gallo C.A."/>
            <person name="Diaz A."/>
            <person name="Albertini E."/>
            <person name="Caccamo M."/>
            <person name="Echenique V."/>
        </authorList>
    </citation>
    <scope>NUCLEOTIDE SEQUENCE [LARGE SCALE GENOMIC DNA]</scope>
    <source>
        <strain evidence="2">cv. Victoria</strain>
        <tissue evidence="1">Leaf</tissue>
    </source>
</reference>
<gene>
    <name evidence="1" type="ORF">EJB05_37421</name>
</gene>
<dbReference type="AlphaFoldDB" id="A0A5J9TTH7"/>
<organism evidence="1 2">
    <name type="scientific">Eragrostis curvula</name>
    <name type="common">weeping love grass</name>
    <dbReference type="NCBI Taxonomy" id="38414"/>
    <lineage>
        <taxon>Eukaryota</taxon>
        <taxon>Viridiplantae</taxon>
        <taxon>Streptophyta</taxon>
        <taxon>Embryophyta</taxon>
        <taxon>Tracheophyta</taxon>
        <taxon>Spermatophyta</taxon>
        <taxon>Magnoliopsida</taxon>
        <taxon>Liliopsida</taxon>
        <taxon>Poales</taxon>
        <taxon>Poaceae</taxon>
        <taxon>PACMAD clade</taxon>
        <taxon>Chloridoideae</taxon>
        <taxon>Eragrostideae</taxon>
        <taxon>Eragrostidinae</taxon>
        <taxon>Eragrostis</taxon>
    </lineage>
</organism>
<evidence type="ECO:0000313" key="1">
    <source>
        <dbReference type="EMBL" id="TVU13981.1"/>
    </source>
</evidence>
<keyword evidence="2" id="KW-1185">Reference proteome</keyword>
<dbReference type="EMBL" id="RWGY01000031">
    <property type="protein sequence ID" value="TVU13981.1"/>
    <property type="molecule type" value="Genomic_DNA"/>
</dbReference>
<dbReference type="Gramene" id="TVU13981">
    <property type="protein sequence ID" value="TVU13981"/>
    <property type="gene ID" value="EJB05_37421"/>
</dbReference>